<protein>
    <recommendedName>
        <fullName evidence="1">GAF domain-containing protein</fullName>
    </recommendedName>
</protein>
<evidence type="ECO:0000259" key="1">
    <source>
        <dbReference type="Pfam" id="PF13185"/>
    </source>
</evidence>
<reference evidence="3" key="1">
    <citation type="journal article" date="2019" name="Int. J. Syst. Evol. Microbiol.">
        <title>The Global Catalogue of Microorganisms (GCM) 10K type strain sequencing project: providing services to taxonomists for standard genome sequencing and annotation.</title>
        <authorList>
            <consortium name="The Broad Institute Genomics Platform"/>
            <consortium name="The Broad Institute Genome Sequencing Center for Infectious Disease"/>
            <person name="Wu L."/>
            <person name="Ma J."/>
        </authorList>
    </citation>
    <scope>NUCLEOTIDE SEQUENCE [LARGE SCALE GENOMIC DNA]</scope>
    <source>
        <strain evidence="3">JCM 17027</strain>
    </source>
</reference>
<comment type="caution">
    <text evidence="2">The sequence shown here is derived from an EMBL/GenBank/DDBJ whole genome shotgun (WGS) entry which is preliminary data.</text>
</comment>
<evidence type="ECO:0000313" key="3">
    <source>
        <dbReference type="Proteomes" id="UP001500034"/>
    </source>
</evidence>
<dbReference type="Pfam" id="PF13185">
    <property type="entry name" value="GAF_2"/>
    <property type="match status" value="1"/>
</dbReference>
<dbReference type="RefSeq" id="WP_345595960.1">
    <property type="nucleotide sequence ID" value="NZ_BAABCQ010000138.1"/>
</dbReference>
<dbReference type="InterPro" id="IPR029016">
    <property type="entry name" value="GAF-like_dom_sf"/>
</dbReference>
<accession>A0ABP7RP08</accession>
<dbReference type="Proteomes" id="UP001500034">
    <property type="component" value="Unassembled WGS sequence"/>
</dbReference>
<proteinExistence type="predicted"/>
<dbReference type="SUPFAM" id="SSF55781">
    <property type="entry name" value="GAF domain-like"/>
    <property type="match status" value="1"/>
</dbReference>
<keyword evidence="3" id="KW-1185">Reference proteome</keyword>
<name>A0ABP7RP08_9ACTN</name>
<feature type="domain" description="GAF" evidence="1">
    <location>
        <begin position="3"/>
        <end position="134"/>
    </location>
</feature>
<gene>
    <name evidence="2" type="ORF">GCM10022384_54050</name>
</gene>
<dbReference type="EMBL" id="BAABCQ010000138">
    <property type="protein sequence ID" value="GAA4000280.1"/>
    <property type="molecule type" value="Genomic_DNA"/>
</dbReference>
<sequence length="139" mass="14320">MTDVSGTTASWLRQWIASHGGIAGTVHTRRGEDMVLAAAVNLPAPVAEAVRVVPKGKGMAGLAFERDAPVSTCNLQTDTTGDVRPGARAVDANAAVAIPVHDAAGDVRGVVGIAYRGERAMDDRELALLTHRAEAAPSA</sequence>
<organism evidence="2 3">
    <name type="scientific">Streptomyces marokkonensis</name>
    <dbReference type="NCBI Taxonomy" id="324855"/>
    <lineage>
        <taxon>Bacteria</taxon>
        <taxon>Bacillati</taxon>
        <taxon>Actinomycetota</taxon>
        <taxon>Actinomycetes</taxon>
        <taxon>Kitasatosporales</taxon>
        <taxon>Streptomycetaceae</taxon>
        <taxon>Streptomyces</taxon>
    </lineage>
</organism>
<evidence type="ECO:0000313" key="2">
    <source>
        <dbReference type="EMBL" id="GAA4000280.1"/>
    </source>
</evidence>
<dbReference type="Gene3D" id="3.30.450.40">
    <property type="match status" value="1"/>
</dbReference>
<dbReference type="InterPro" id="IPR003018">
    <property type="entry name" value="GAF"/>
</dbReference>